<dbReference type="GO" id="GO:0005737">
    <property type="term" value="C:cytoplasm"/>
    <property type="evidence" value="ECO:0007669"/>
    <property type="project" value="TreeGrafter"/>
</dbReference>
<reference evidence="6" key="1">
    <citation type="submission" date="2021-02" db="EMBL/GenBank/DDBJ databases">
        <authorList>
            <person name="Nowell W R."/>
        </authorList>
    </citation>
    <scope>NUCLEOTIDE SEQUENCE</scope>
    <source>
        <strain evidence="6">Ploen Becks lab</strain>
    </source>
</reference>
<evidence type="ECO:0000259" key="4">
    <source>
        <dbReference type="Pfam" id="PF02251"/>
    </source>
</evidence>
<feature type="domain" description="Proteasome activator PA28 N-terminal" evidence="4">
    <location>
        <begin position="8"/>
        <end position="64"/>
    </location>
</feature>
<dbReference type="Gene3D" id="1.20.120.180">
    <property type="entry name" value="Proteasome activator pa28, C-terminal domain"/>
    <property type="match status" value="1"/>
</dbReference>
<dbReference type="GO" id="GO:0005654">
    <property type="term" value="C:nucleoplasm"/>
    <property type="evidence" value="ECO:0007669"/>
    <property type="project" value="TreeGrafter"/>
</dbReference>
<evidence type="ECO:0000313" key="7">
    <source>
        <dbReference type="Proteomes" id="UP000663879"/>
    </source>
</evidence>
<dbReference type="PANTHER" id="PTHR10660">
    <property type="entry name" value="PROTEASOME REGULATOR PA28"/>
    <property type="match status" value="1"/>
</dbReference>
<dbReference type="OrthoDB" id="6591885at2759"/>
<organism evidence="6 7">
    <name type="scientific">Brachionus calyciflorus</name>
    <dbReference type="NCBI Taxonomy" id="104777"/>
    <lineage>
        <taxon>Eukaryota</taxon>
        <taxon>Metazoa</taxon>
        <taxon>Spiralia</taxon>
        <taxon>Gnathifera</taxon>
        <taxon>Rotifera</taxon>
        <taxon>Eurotatoria</taxon>
        <taxon>Monogononta</taxon>
        <taxon>Pseudotrocha</taxon>
        <taxon>Ploima</taxon>
        <taxon>Brachionidae</taxon>
        <taxon>Brachionus</taxon>
    </lineage>
</organism>
<dbReference type="EMBL" id="CAJNOC010000954">
    <property type="protein sequence ID" value="CAF0820898.1"/>
    <property type="molecule type" value="Genomic_DNA"/>
</dbReference>
<comment type="caution">
    <text evidence="6">The sequence shown here is derived from an EMBL/GenBank/DDBJ whole genome shotgun (WGS) entry which is preliminary data.</text>
</comment>
<dbReference type="GO" id="GO:0061133">
    <property type="term" value="F:endopeptidase activator activity"/>
    <property type="evidence" value="ECO:0007669"/>
    <property type="project" value="TreeGrafter"/>
</dbReference>
<keyword evidence="2" id="KW-0647">Proteasome</keyword>
<protein>
    <recommendedName>
        <fullName evidence="8">Proteasome activator complex subunit 3</fullName>
    </recommendedName>
</protein>
<dbReference type="InterPro" id="IPR003186">
    <property type="entry name" value="PA28_C"/>
</dbReference>
<dbReference type="GO" id="GO:2000045">
    <property type="term" value="P:regulation of G1/S transition of mitotic cell cycle"/>
    <property type="evidence" value="ECO:0007669"/>
    <property type="project" value="TreeGrafter"/>
</dbReference>
<dbReference type="GO" id="GO:0008537">
    <property type="term" value="C:proteasome activator complex"/>
    <property type="evidence" value="ECO:0007669"/>
    <property type="project" value="InterPro"/>
</dbReference>
<dbReference type="PANTHER" id="PTHR10660:SF2">
    <property type="entry name" value="LD45860P"/>
    <property type="match status" value="1"/>
</dbReference>
<dbReference type="InterPro" id="IPR036997">
    <property type="entry name" value="PA28_C_sf"/>
</dbReference>
<dbReference type="GO" id="GO:0061136">
    <property type="term" value="P:regulation of proteasomal protein catabolic process"/>
    <property type="evidence" value="ECO:0007669"/>
    <property type="project" value="TreeGrafter"/>
</dbReference>
<evidence type="ECO:0000256" key="2">
    <source>
        <dbReference type="ARBA" id="ARBA00022942"/>
    </source>
</evidence>
<evidence type="ECO:0000313" key="6">
    <source>
        <dbReference type="EMBL" id="CAF0820898.1"/>
    </source>
</evidence>
<dbReference type="InterPro" id="IPR003185">
    <property type="entry name" value="Proteasome_activ_PA28_N"/>
</dbReference>
<name>A0A813TZI6_9BILA</name>
<sequence>MATTTYADKNMEAYVERIKTNAENLAKEVFPKKALELDEIVNGQLLDTANLNKVCENADFPKPEDFIFASTGLEKTDLNQKENVDESILPKKRKHDQISKSEQPEISGTKVILFPGGAIKSNQTIIDLLKNIKPYIIHFLDSSALLKLWIQILIPQIEDFKAELSLQIQEESLAEIRAIESEVATYLDHIYKYYAVRGKLVAKFAKYPHVHDYKQSILELDEKMFMTARLVALELRNHYTTVHDILIKNLEKIKKPRSDHTISMY</sequence>
<dbReference type="Gene3D" id="1.20.5.120">
    <property type="entry name" value="Proteasome activator pa28, N-terminal domain"/>
    <property type="match status" value="1"/>
</dbReference>
<evidence type="ECO:0000256" key="1">
    <source>
        <dbReference type="ARBA" id="ARBA00005883"/>
    </source>
</evidence>
<dbReference type="Proteomes" id="UP000663879">
    <property type="component" value="Unassembled WGS sequence"/>
</dbReference>
<feature type="domain" description="Proteasome activator PA28 C-terminal" evidence="5">
    <location>
        <begin position="119"/>
        <end position="261"/>
    </location>
</feature>
<gene>
    <name evidence="6" type="ORF">OXX778_LOCUS7461</name>
</gene>
<dbReference type="InterPro" id="IPR036252">
    <property type="entry name" value="Proteasome_activ_sf"/>
</dbReference>
<dbReference type="AlphaFoldDB" id="A0A813TZI6"/>
<dbReference type="SUPFAM" id="SSF47216">
    <property type="entry name" value="Proteasome activator"/>
    <property type="match status" value="1"/>
</dbReference>
<dbReference type="FunFam" id="1.20.120.180:FF:000002">
    <property type="entry name" value="Proteasome activator complex subunit 1"/>
    <property type="match status" value="1"/>
</dbReference>
<evidence type="ECO:0000259" key="5">
    <source>
        <dbReference type="Pfam" id="PF02252"/>
    </source>
</evidence>
<accession>A0A813TZI6</accession>
<comment type="similarity">
    <text evidence="1">Belongs to the PA28 family.</text>
</comment>
<comment type="function">
    <text evidence="3">Implicated in immunoproteasome assembly and required for efficient antigen processing. The PA28 activator complex enhances the generation of class I binding peptides by altering the cleavage pattern of the proteasome.</text>
</comment>
<dbReference type="Pfam" id="PF02251">
    <property type="entry name" value="PA28_N"/>
    <property type="match status" value="1"/>
</dbReference>
<evidence type="ECO:0000256" key="3">
    <source>
        <dbReference type="ARBA" id="ARBA00037467"/>
    </source>
</evidence>
<dbReference type="Pfam" id="PF02252">
    <property type="entry name" value="PA28_C"/>
    <property type="match status" value="1"/>
</dbReference>
<evidence type="ECO:0008006" key="8">
    <source>
        <dbReference type="Google" id="ProtNLM"/>
    </source>
</evidence>
<dbReference type="InterPro" id="IPR036996">
    <property type="entry name" value="PA28_N_sf"/>
</dbReference>
<dbReference type="InterPro" id="IPR009077">
    <property type="entry name" value="Proteasome_activ_PA28"/>
</dbReference>
<proteinExistence type="inferred from homology"/>
<keyword evidence="7" id="KW-1185">Reference proteome</keyword>